<dbReference type="STRING" id="106549.A0A540MJZ1"/>
<dbReference type="InterPro" id="IPR045146">
    <property type="entry name" value="SF3A1"/>
</dbReference>
<accession>A0A540MJZ1</accession>
<dbReference type="GO" id="GO:0000381">
    <property type="term" value="P:regulation of alternative mRNA splicing, via spliceosome"/>
    <property type="evidence" value="ECO:0007669"/>
    <property type="project" value="TreeGrafter"/>
</dbReference>
<dbReference type="PANTHER" id="PTHR15316">
    <property type="entry name" value="SPLICEOSOME ASSOCIATED PROTEIN 114/SWAP SPLICING FACTOR-RELATED"/>
    <property type="match status" value="1"/>
</dbReference>
<feature type="domain" description="SURP motif" evidence="8">
    <location>
        <begin position="41"/>
        <end position="83"/>
    </location>
</feature>
<dbReference type="GO" id="GO:0045292">
    <property type="term" value="P:mRNA cis splicing, via spliceosome"/>
    <property type="evidence" value="ECO:0007669"/>
    <property type="project" value="InterPro"/>
</dbReference>
<feature type="compositionally biased region" description="Basic and acidic residues" evidence="7">
    <location>
        <begin position="294"/>
        <end position="309"/>
    </location>
</feature>
<evidence type="ECO:0000256" key="3">
    <source>
        <dbReference type="ARBA" id="ARBA00022728"/>
    </source>
</evidence>
<name>A0A540MJZ1_MALBA</name>
<dbReference type="InterPro" id="IPR022030">
    <property type="entry name" value="SF3A1_dom"/>
</dbReference>
<evidence type="ECO:0000256" key="6">
    <source>
        <dbReference type="ARBA" id="ARBA00023242"/>
    </source>
</evidence>
<proteinExistence type="predicted"/>
<dbReference type="GO" id="GO:0071004">
    <property type="term" value="C:U2-type prespliceosome"/>
    <property type="evidence" value="ECO:0007669"/>
    <property type="project" value="TreeGrafter"/>
</dbReference>
<dbReference type="SMART" id="SM00648">
    <property type="entry name" value="SWAP"/>
    <property type="match status" value="1"/>
</dbReference>
<dbReference type="EMBL" id="VIEB01000248">
    <property type="protein sequence ID" value="TQD98759.1"/>
    <property type="molecule type" value="Genomic_DNA"/>
</dbReference>
<dbReference type="GO" id="GO:0071013">
    <property type="term" value="C:catalytic step 2 spliceosome"/>
    <property type="evidence" value="ECO:0007669"/>
    <property type="project" value="TreeGrafter"/>
</dbReference>
<dbReference type="AlphaFoldDB" id="A0A540MJZ1"/>
<evidence type="ECO:0000256" key="5">
    <source>
        <dbReference type="ARBA" id="ARBA00023187"/>
    </source>
</evidence>
<feature type="region of interest" description="Disordered" evidence="7">
    <location>
        <begin position="294"/>
        <end position="314"/>
    </location>
</feature>
<comment type="subcellular location">
    <subcellularLocation>
        <location evidence="1">Nucleus</location>
    </subcellularLocation>
</comment>
<organism evidence="9 10">
    <name type="scientific">Malus baccata</name>
    <name type="common">Siberian crab apple</name>
    <name type="synonym">Pyrus baccata</name>
    <dbReference type="NCBI Taxonomy" id="106549"/>
    <lineage>
        <taxon>Eukaryota</taxon>
        <taxon>Viridiplantae</taxon>
        <taxon>Streptophyta</taxon>
        <taxon>Embryophyta</taxon>
        <taxon>Tracheophyta</taxon>
        <taxon>Spermatophyta</taxon>
        <taxon>Magnoliopsida</taxon>
        <taxon>eudicotyledons</taxon>
        <taxon>Gunneridae</taxon>
        <taxon>Pentapetalae</taxon>
        <taxon>rosids</taxon>
        <taxon>fabids</taxon>
        <taxon>Rosales</taxon>
        <taxon>Rosaceae</taxon>
        <taxon>Amygdaloideae</taxon>
        <taxon>Maleae</taxon>
        <taxon>Malus</taxon>
    </lineage>
</organism>
<evidence type="ECO:0000259" key="8">
    <source>
        <dbReference type="PROSITE" id="PS50128"/>
    </source>
</evidence>
<feature type="compositionally biased region" description="Pro residues" evidence="7">
    <location>
        <begin position="374"/>
        <end position="387"/>
    </location>
</feature>
<dbReference type="Pfam" id="PF12230">
    <property type="entry name" value="PRP21_like_P"/>
    <property type="match status" value="1"/>
</dbReference>
<keyword evidence="6" id="KW-0539">Nucleus</keyword>
<dbReference type="GO" id="GO:0005686">
    <property type="term" value="C:U2 snRNP"/>
    <property type="evidence" value="ECO:0007669"/>
    <property type="project" value="TreeGrafter"/>
</dbReference>
<evidence type="ECO:0000313" key="9">
    <source>
        <dbReference type="EMBL" id="TQD98759.1"/>
    </source>
</evidence>
<protein>
    <recommendedName>
        <fullName evidence="8">SURP motif domain-containing protein</fullName>
    </recommendedName>
</protein>
<feature type="compositionally biased region" description="Pro residues" evidence="7">
    <location>
        <begin position="331"/>
        <end position="350"/>
    </location>
</feature>
<keyword evidence="2" id="KW-0507">mRNA processing</keyword>
<dbReference type="PROSITE" id="PS50128">
    <property type="entry name" value="SURP"/>
    <property type="match status" value="1"/>
</dbReference>
<dbReference type="PANTHER" id="PTHR15316:SF1">
    <property type="entry name" value="SPLICING FACTOR 3A SUBUNIT 1"/>
    <property type="match status" value="1"/>
</dbReference>
<evidence type="ECO:0000256" key="7">
    <source>
        <dbReference type="SAM" id="MobiDB-lite"/>
    </source>
</evidence>
<dbReference type="SUPFAM" id="SSF109905">
    <property type="entry name" value="Surp module (SWAP domain)"/>
    <property type="match status" value="1"/>
</dbReference>
<dbReference type="Gene3D" id="1.10.10.790">
    <property type="entry name" value="Surp module"/>
    <property type="match status" value="1"/>
</dbReference>
<evidence type="ECO:0000256" key="2">
    <source>
        <dbReference type="ARBA" id="ARBA00022664"/>
    </source>
</evidence>
<feature type="region of interest" description="Disordered" evidence="7">
    <location>
        <begin position="92"/>
        <end position="128"/>
    </location>
</feature>
<comment type="caution">
    <text evidence="9">The sequence shown here is derived from an EMBL/GenBank/DDBJ whole genome shotgun (WGS) entry which is preliminary data.</text>
</comment>
<feature type="region of interest" description="Disordered" evidence="7">
    <location>
        <begin position="365"/>
        <end position="425"/>
    </location>
</feature>
<dbReference type="Proteomes" id="UP000315295">
    <property type="component" value="Unassembled WGS sequence"/>
</dbReference>
<dbReference type="InterPro" id="IPR000061">
    <property type="entry name" value="Surp"/>
</dbReference>
<dbReference type="InterPro" id="IPR035967">
    <property type="entry name" value="SWAP/Surp_sf"/>
</dbReference>
<keyword evidence="5" id="KW-0508">mRNA splicing</keyword>
<dbReference type="Pfam" id="PF01805">
    <property type="entry name" value="Surp"/>
    <property type="match status" value="1"/>
</dbReference>
<gene>
    <name evidence="9" type="ORF">C1H46_015668</name>
</gene>
<keyword evidence="10" id="KW-1185">Reference proteome</keyword>
<keyword evidence="3" id="KW-0747">Spliceosome</keyword>
<evidence type="ECO:0000313" key="10">
    <source>
        <dbReference type="Proteomes" id="UP000315295"/>
    </source>
</evidence>
<evidence type="ECO:0000256" key="4">
    <source>
        <dbReference type="ARBA" id="ARBA00022737"/>
    </source>
</evidence>
<dbReference type="FunFam" id="1.10.10.790:FF:000002">
    <property type="entry name" value="Splicing factor 3A subunit 1"/>
    <property type="match status" value="1"/>
</dbReference>
<keyword evidence="4" id="KW-0677">Repeat</keyword>
<dbReference type="GO" id="GO:0003723">
    <property type="term" value="F:RNA binding"/>
    <property type="evidence" value="ECO:0007669"/>
    <property type="project" value="InterPro"/>
</dbReference>
<reference evidence="9 10" key="1">
    <citation type="journal article" date="2019" name="G3 (Bethesda)">
        <title>Sequencing of a Wild Apple (Malus baccata) Genome Unravels the Differences Between Cultivated and Wild Apple Species Regarding Disease Resistance and Cold Tolerance.</title>
        <authorList>
            <person name="Chen X."/>
        </authorList>
    </citation>
    <scope>NUCLEOTIDE SEQUENCE [LARGE SCALE GENOMIC DNA]</scope>
    <source>
        <strain evidence="10">cv. Shandingzi</strain>
        <tissue evidence="9">Leaves</tissue>
    </source>
</reference>
<sequence length="425" mass="48012">MSLLQDPPSGGSLELTIPESKTMSHTRVIGMIRPPQDIRTIVDKTAHFVAKKGPEFVKRIVAENAGNSKFHFLSSLSPYHAYYQHRLSEFRDRNQQPADSAEPESGAPQAPAIKGGAGAPVPDPFDQFKPKEMRKVEDEIERERIRMAMIDWFDFVVVETIDFADNEDEYLPSPMTVEEVVRRSRVKHMEEDDVEFEKAVEMETDDDEMQLVEEGLATKDIGEPMRVVKNWKRPEERIHAERNSMKSKIQRAEREDLAQDDKISRNIMGLARTRPDSFGTIEEEVSNVDKAEIEKKKDEQEQQVIRDGHTGSIGFNQNYVLKKDAMNLPGPAAPPPKSAAPSVRPLPPPPGSTLNLPCAYIPLPVPLPTMQSMPPLPLPQVIPPPPPEKARPPRPEEEPEPKRQKLDDYMLIPEDQFLTQHPGPV</sequence>
<evidence type="ECO:0000256" key="1">
    <source>
        <dbReference type="ARBA" id="ARBA00004123"/>
    </source>
</evidence>
<feature type="region of interest" description="Disordered" evidence="7">
    <location>
        <begin position="326"/>
        <end position="350"/>
    </location>
</feature>
<feature type="compositionally biased region" description="Basic and acidic residues" evidence="7">
    <location>
        <begin position="388"/>
        <end position="408"/>
    </location>
</feature>